<proteinExistence type="predicted"/>
<evidence type="ECO:0000313" key="1">
    <source>
        <dbReference type="Ensembl" id="ENSMFAP00000056345.1"/>
    </source>
</evidence>
<dbReference type="PANTHER" id="PTHR46254">
    <property type="entry name" value="PROTEIN GVQW1-RELATED"/>
    <property type="match status" value="1"/>
</dbReference>
<reference evidence="1" key="3">
    <citation type="submission" date="2025-09" db="UniProtKB">
        <authorList>
            <consortium name="Ensembl"/>
        </authorList>
    </citation>
    <scope>IDENTIFICATION</scope>
</reference>
<sequence length="204" mass="22563">MDKVRFSKASESQRCLDLPHPIQHPLHELGKAPAHCTLPLPSQPSFTSPCFLLHTTSSRGRLDHLPERNSPSCGHLWGSVRTLALTLDVPKTPEAHSSLNRINSILPSFLSTFLPSSLPPSLPPFFLSLSLFLFLSFLTESRFVTSAGVQGHNLGSLQPPPPGFKQFSCLSLPSSWDYRCAPPRPAHFCIFSRDRVSPSWPGWS</sequence>
<keyword evidence="2" id="KW-1185">Reference proteome</keyword>
<dbReference type="PANTHER" id="PTHR46254:SF6">
    <property type="entry name" value="HIGH MOBILITY GROUP AT-HOOK 2"/>
    <property type="match status" value="1"/>
</dbReference>
<evidence type="ECO:0000313" key="2">
    <source>
        <dbReference type="Proteomes" id="UP000233100"/>
    </source>
</evidence>
<organism evidence="1 2">
    <name type="scientific">Macaca fascicularis</name>
    <name type="common">Crab-eating macaque</name>
    <name type="synonym">Cynomolgus monkey</name>
    <dbReference type="NCBI Taxonomy" id="9541"/>
    <lineage>
        <taxon>Eukaryota</taxon>
        <taxon>Metazoa</taxon>
        <taxon>Chordata</taxon>
        <taxon>Craniata</taxon>
        <taxon>Vertebrata</taxon>
        <taxon>Euteleostomi</taxon>
        <taxon>Mammalia</taxon>
        <taxon>Eutheria</taxon>
        <taxon>Euarchontoglires</taxon>
        <taxon>Primates</taxon>
        <taxon>Haplorrhini</taxon>
        <taxon>Catarrhini</taxon>
        <taxon>Cercopithecidae</taxon>
        <taxon>Cercopithecinae</taxon>
        <taxon>Macaca</taxon>
    </lineage>
</organism>
<dbReference type="GeneTree" id="ENSGT00940000161627"/>
<protein>
    <submittedName>
        <fullName evidence="1">Uncharacterized protein</fullName>
    </submittedName>
</protein>
<reference evidence="1 2" key="1">
    <citation type="submission" date="2013-03" db="EMBL/GenBank/DDBJ databases">
        <authorList>
            <person name="Warren W."/>
            <person name="Wilson R.K."/>
        </authorList>
    </citation>
    <scope>NUCLEOTIDE SEQUENCE</scope>
</reference>
<name>A0A7N9CUQ5_MACFA</name>
<dbReference type="Ensembl" id="ENSMFAT00000080763.1">
    <property type="protein sequence ID" value="ENSMFAP00000056345.1"/>
    <property type="gene ID" value="ENSMFAG00000051540.1"/>
</dbReference>
<accession>A0A7N9CUQ5</accession>
<dbReference type="AlphaFoldDB" id="A0A7N9CUQ5"/>
<reference evidence="1" key="2">
    <citation type="submission" date="2025-08" db="UniProtKB">
        <authorList>
            <consortium name="Ensembl"/>
        </authorList>
    </citation>
    <scope>IDENTIFICATION</scope>
</reference>
<dbReference type="Proteomes" id="UP000233100">
    <property type="component" value="Chromosome 10"/>
</dbReference>